<dbReference type="Pfam" id="PF07760">
    <property type="entry name" value="DUF1616"/>
    <property type="match status" value="1"/>
</dbReference>
<dbReference type="InterPro" id="IPR011674">
    <property type="entry name" value="DUF1616"/>
</dbReference>
<feature type="transmembrane region" description="Helical" evidence="1">
    <location>
        <begin position="125"/>
        <end position="143"/>
    </location>
</feature>
<feature type="domain" description="DUF1616" evidence="2">
    <location>
        <begin position="34"/>
        <end position="318"/>
    </location>
</feature>
<evidence type="ECO:0000313" key="3">
    <source>
        <dbReference type="EMBL" id="NLV10321.1"/>
    </source>
</evidence>
<feature type="transmembrane region" description="Helical" evidence="1">
    <location>
        <begin position="175"/>
        <end position="195"/>
    </location>
</feature>
<comment type="caution">
    <text evidence="3">The sequence shown here is derived from an EMBL/GenBank/DDBJ whole genome shotgun (WGS) entry which is preliminary data.</text>
</comment>
<dbReference type="OrthoDB" id="82282at2157"/>
<organism evidence="3 4">
    <name type="scientific">Halomicrobium mukohataei</name>
    <dbReference type="NCBI Taxonomy" id="57705"/>
    <lineage>
        <taxon>Archaea</taxon>
        <taxon>Methanobacteriati</taxon>
        <taxon>Methanobacteriota</taxon>
        <taxon>Stenosarchaea group</taxon>
        <taxon>Halobacteria</taxon>
        <taxon>Halobacteriales</taxon>
        <taxon>Haloarculaceae</taxon>
        <taxon>Halomicrobium</taxon>
    </lineage>
</organism>
<sequence>MRGDSESSPMSDRTVQSSPVALPRLASSIDVAAVVLLALVGAILFSLPLGLPVAARGVLAVPLLLFVPGYAVVAALYPAARRENGTTVDSPTAIERGALAVGLSLFVVPLVGVAVEAVWSLTLVPVLDTVAAVTIAAGVIALVRRERLPAGERFEVTTPLRRALAGTTERPKTQVFLIVAVLLSVAAVGAGGVVATDDSGQGVTEFYLTTDGPDGEQVMATGETISNESVHELVVESPARPGANYTVVARTGIATDRGLVEERTLGRTSLTLGDGGTGTATYELDLERGDRPLELTYLLYEGEPPAEPSRENAVRWLRVRIG</sequence>
<feature type="transmembrane region" description="Helical" evidence="1">
    <location>
        <begin position="53"/>
        <end position="77"/>
    </location>
</feature>
<keyword evidence="1" id="KW-0472">Membrane</keyword>
<keyword evidence="1" id="KW-0812">Transmembrane</keyword>
<proteinExistence type="predicted"/>
<dbReference type="EMBL" id="WOYG01000001">
    <property type="protein sequence ID" value="NLV10321.1"/>
    <property type="molecule type" value="Genomic_DNA"/>
</dbReference>
<feature type="transmembrane region" description="Helical" evidence="1">
    <location>
        <begin position="98"/>
        <end position="119"/>
    </location>
</feature>
<gene>
    <name evidence="3" type="ORF">GOC74_10310</name>
</gene>
<feature type="transmembrane region" description="Helical" evidence="1">
    <location>
        <begin position="21"/>
        <end position="47"/>
    </location>
</feature>
<accession>A0A847UGH8</accession>
<protein>
    <submittedName>
        <fullName evidence="3">DUF1616 domain-containing protein</fullName>
    </submittedName>
</protein>
<reference evidence="3" key="1">
    <citation type="submission" date="2019-12" db="EMBL/GenBank/DDBJ databases">
        <title>Whole-genome sequence of Halomicrobium mukohataei pws1.</title>
        <authorList>
            <person name="Verma D.K."/>
            <person name="Gopal K."/>
            <person name="Prasad E.S."/>
        </authorList>
    </citation>
    <scope>NUCLEOTIDE SEQUENCE</scope>
    <source>
        <strain evidence="3">Pws1</strain>
    </source>
</reference>
<evidence type="ECO:0000259" key="2">
    <source>
        <dbReference type="Pfam" id="PF07760"/>
    </source>
</evidence>
<name>A0A847UGH8_9EURY</name>
<evidence type="ECO:0000313" key="4">
    <source>
        <dbReference type="Proteomes" id="UP000608662"/>
    </source>
</evidence>
<keyword evidence="1" id="KW-1133">Transmembrane helix</keyword>
<evidence type="ECO:0000256" key="1">
    <source>
        <dbReference type="SAM" id="Phobius"/>
    </source>
</evidence>
<dbReference type="Proteomes" id="UP000608662">
    <property type="component" value="Unassembled WGS sequence"/>
</dbReference>
<dbReference type="AlphaFoldDB" id="A0A847UGH8"/>